<dbReference type="GeneID" id="116538212"/>
<name>A0A6J3GET3_SAPAP</name>
<feature type="compositionally biased region" description="Basic and acidic residues" evidence="1">
    <location>
        <begin position="375"/>
        <end position="396"/>
    </location>
</feature>
<feature type="region of interest" description="Disordered" evidence="1">
    <location>
        <begin position="181"/>
        <end position="428"/>
    </location>
</feature>
<feature type="compositionally biased region" description="Basic residues" evidence="1">
    <location>
        <begin position="278"/>
        <end position="288"/>
    </location>
</feature>
<sequence>MVVLPEAGPHCRTPSWATFALPAAAVASYCGRKVEWPDQVGSGLGSHPQGVRLVLHARTCSLGQSRESPRAPRLRIHSGGARCYYCGIVSAELAWRVSAGGSGASVPKSPGAPPQTGVLEGSGTGRERIPAFWLGAGRRCGGAGGNVPVFSLINDAHAAARGSCALSPALGLAENSPGNEWYRGRPAHPAGAIPLDGPVLDAPQGTEAATPPGAWLRPPPGCGGSGARGLRPEQLQSHVQHARCSQPGLGPDASGAAGRSRAPPPAAVPAAWEGTDRRRGRRRRRPNRRSGTEGSAEAGWLGVGLAAPRTGGSSQTAREREPRTQREREREVGRERRPERQTAARARLLPPRALLAPRAAARSAEWERTVGTGGRKRDAALLAGRRDSDGRTDQRTDWQPARGAASRAERRLAGIPRGAAGRTDRRSD</sequence>
<accession>A0A6J3GET3</accession>
<evidence type="ECO:0000313" key="2">
    <source>
        <dbReference type="Proteomes" id="UP000504640"/>
    </source>
</evidence>
<feature type="region of interest" description="Disordered" evidence="1">
    <location>
        <begin position="102"/>
        <end position="123"/>
    </location>
</feature>
<feature type="compositionally biased region" description="Low complexity" evidence="1">
    <location>
        <begin position="343"/>
        <end position="362"/>
    </location>
</feature>
<feature type="compositionally biased region" description="Basic and acidic residues" evidence="1">
    <location>
        <begin position="317"/>
        <end position="342"/>
    </location>
</feature>
<dbReference type="AlphaFoldDB" id="A0A6J3GET3"/>
<evidence type="ECO:0000313" key="3">
    <source>
        <dbReference type="RefSeq" id="XP_032116361.1"/>
    </source>
</evidence>
<organism evidence="2 3">
    <name type="scientific">Sapajus apella</name>
    <name type="common">Brown-capped capuchin</name>
    <name type="synonym">Cebus apella</name>
    <dbReference type="NCBI Taxonomy" id="9515"/>
    <lineage>
        <taxon>Eukaryota</taxon>
        <taxon>Metazoa</taxon>
        <taxon>Chordata</taxon>
        <taxon>Craniata</taxon>
        <taxon>Vertebrata</taxon>
        <taxon>Euteleostomi</taxon>
        <taxon>Mammalia</taxon>
        <taxon>Eutheria</taxon>
        <taxon>Euarchontoglires</taxon>
        <taxon>Primates</taxon>
        <taxon>Haplorrhini</taxon>
        <taxon>Platyrrhini</taxon>
        <taxon>Cebidae</taxon>
        <taxon>Cebinae</taxon>
        <taxon>Sapajus</taxon>
    </lineage>
</organism>
<gene>
    <name evidence="3" type="primary">LOC116538212</name>
</gene>
<proteinExistence type="predicted"/>
<keyword evidence="2" id="KW-1185">Reference proteome</keyword>
<dbReference type="Proteomes" id="UP000504640">
    <property type="component" value="Unplaced"/>
</dbReference>
<dbReference type="RefSeq" id="XP_032116361.1">
    <property type="nucleotide sequence ID" value="XM_032260470.1"/>
</dbReference>
<evidence type="ECO:0000256" key="1">
    <source>
        <dbReference type="SAM" id="MobiDB-lite"/>
    </source>
</evidence>
<protein>
    <submittedName>
        <fullName evidence="3">Uncharacterized protein LOC116538212</fullName>
    </submittedName>
</protein>
<reference evidence="3" key="1">
    <citation type="submission" date="2025-08" db="UniProtKB">
        <authorList>
            <consortium name="RefSeq"/>
        </authorList>
    </citation>
    <scope>IDENTIFICATION</scope>
    <source>
        <tissue evidence="3">Blood</tissue>
    </source>
</reference>